<dbReference type="Proteomes" id="UP001642520">
    <property type="component" value="Unassembled WGS sequence"/>
</dbReference>
<comment type="similarity">
    <text evidence="2">Belongs to the major royal jelly protein family.</text>
</comment>
<dbReference type="InterPro" id="IPR011042">
    <property type="entry name" value="6-blade_b-propeller_TolB-like"/>
</dbReference>
<accession>A0ABP1N396</accession>
<keyword evidence="8" id="KW-1185">Reference proteome</keyword>
<sequence length="424" mass="48173">MRRFYLAILLLSATVGLEAIEKLKTIYSWKSLEFAFPNEHAKQTAINNGAFIYGAPVPIDVDVYVEEHKSKVFVSVPRFQDGVPLTLGYITEQVSVDGNPIIAPYPNWDYNTLGSCDSITSVYRMQIDECGRLWVLDTGVLKSKRICPPQILVFSLRQNVLITRYKFPKEYLKEDSLFVTIAVDVRDADRGCKDTFAYIADVSGFALLVYDFQHSRSWKIVNNLFYPYPPYGTFNIKGDTFDLMDGILGLALGPVRDGDRTLYFHSLASRVEARVPTSVIRNHTIFHENFEAAARSFVPFERERSSQSAAEVMDRDGVLFFGLLSELAIGCWNSKHYPEYGGKNIQIVVSDPERLQFPSGMKIVTSKNGRQELWVLTASFQRYMSNSLHSNETNFRIQAGFIHELVRGTKCDVSSLKYLHRATQ</sequence>
<evidence type="ECO:0000256" key="3">
    <source>
        <dbReference type="ARBA" id="ARBA00022525"/>
    </source>
</evidence>
<evidence type="ECO:0000313" key="7">
    <source>
        <dbReference type="EMBL" id="CAL7935457.1"/>
    </source>
</evidence>
<evidence type="ECO:0000313" key="8">
    <source>
        <dbReference type="Proteomes" id="UP001642520"/>
    </source>
</evidence>
<evidence type="ECO:0000256" key="4">
    <source>
        <dbReference type="ARBA" id="ARBA00022729"/>
    </source>
</evidence>
<evidence type="ECO:0000256" key="6">
    <source>
        <dbReference type="SAM" id="SignalP"/>
    </source>
</evidence>
<feature type="chain" id="PRO_5045155762" description="Bee-milk protein" evidence="6">
    <location>
        <begin position="20"/>
        <end position="424"/>
    </location>
</feature>
<dbReference type="EMBL" id="CAXAJV020001284">
    <property type="protein sequence ID" value="CAL7935457.1"/>
    <property type="molecule type" value="Genomic_DNA"/>
</dbReference>
<evidence type="ECO:0008006" key="9">
    <source>
        <dbReference type="Google" id="ProtNLM"/>
    </source>
</evidence>
<gene>
    <name evidence="7" type="ORF">XYLVIOL_LOCUS1602</name>
</gene>
<dbReference type="Gene3D" id="2.120.10.30">
    <property type="entry name" value="TolB, C-terminal domain"/>
    <property type="match status" value="1"/>
</dbReference>
<proteinExistence type="inferred from homology"/>
<keyword evidence="5" id="KW-0325">Glycoprotein</keyword>
<dbReference type="InterPro" id="IPR017996">
    <property type="entry name" value="MRJP/yellow-related"/>
</dbReference>
<evidence type="ECO:0000256" key="2">
    <source>
        <dbReference type="ARBA" id="ARBA00009127"/>
    </source>
</evidence>
<organism evidence="7 8">
    <name type="scientific">Xylocopa violacea</name>
    <name type="common">Violet carpenter bee</name>
    <name type="synonym">Apis violacea</name>
    <dbReference type="NCBI Taxonomy" id="135666"/>
    <lineage>
        <taxon>Eukaryota</taxon>
        <taxon>Metazoa</taxon>
        <taxon>Ecdysozoa</taxon>
        <taxon>Arthropoda</taxon>
        <taxon>Hexapoda</taxon>
        <taxon>Insecta</taxon>
        <taxon>Pterygota</taxon>
        <taxon>Neoptera</taxon>
        <taxon>Endopterygota</taxon>
        <taxon>Hymenoptera</taxon>
        <taxon>Apocrita</taxon>
        <taxon>Aculeata</taxon>
        <taxon>Apoidea</taxon>
        <taxon>Anthophila</taxon>
        <taxon>Apidae</taxon>
        <taxon>Xylocopa</taxon>
        <taxon>Xylocopa</taxon>
    </lineage>
</organism>
<protein>
    <recommendedName>
        <fullName evidence="9">Bee-milk protein</fullName>
    </recommendedName>
</protein>
<evidence type="ECO:0000256" key="5">
    <source>
        <dbReference type="ARBA" id="ARBA00023180"/>
    </source>
</evidence>
<dbReference type="PANTHER" id="PTHR10009">
    <property type="entry name" value="PROTEIN YELLOW-RELATED"/>
    <property type="match status" value="1"/>
</dbReference>
<name>A0ABP1N396_XYLVO</name>
<comment type="caution">
    <text evidence="7">The sequence shown here is derived from an EMBL/GenBank/DDBJ whole genome shotgun (WGS) entry which is preliminary data.</text>
</comment>
<dbReference type="PANTHER" id="PTHR10009:SF7">
    <property type="entry name" value="GH10609P-RELATED"/>
    <property type="match status" value="1"/>
</dbReference>
<evidence type="ECO:0000256" key="1">
    <source>
        <dbReference type="ARBA" id="ARBA00004613"/>
    </source>
</evidence>
<keyword evidence="3" id="KW-0964">Secreted</keyword>
<feature type="signal peptide" evidence="6">
    <location>
        <begin position="1"/>
        <end position="19"/>
    </location>
</feature>
<comment type="subcellular location">
    <subcellularLocation>
        <location evidence="1">Secreted</location>
    </subcellularLocation>
</comment>
<dbReference type="Pfam" id="PF03022">
    <property type="entry name" value="MRJP"/>
    <property type="match status" value="1"/>
</dbReference>
<keyword evidence="4 6" id="KW-0732">Signal</keyword>
<reference evidence="7 8" key="1">
    <citation type="submission" date="2024-08" db="EMBL/GenBank/DDBJ databases">
        <authorList>
            <person name="Will J Nash"/>
            <person name="Angela Man"/>
            <person name="Seanna McTaggart"/>
            <person name="Kendall Baker"/>
            <person name="Tom Barker"/>
            <person name="Leah Catchpole"/>
            <person name="Alex Durrant"/>
            <person name="Karim Gharbi"/>
            <person name="Naomi Irish"/>
            <person name="Gemy Kaithakottil"/>
            <person name="Debby Ku"/>
            <person name="Aaliyah Providence"/>
            <person name="Felix Shaw"/>
            <person name="David Swarbreck"/>
            <person name="Chris Watkins"/>
            <person name="Ann M. McCartney"/>
            <person name="Giulio Formenti"/>
            <person name="Alice Mouton"/>
            <person name="Noel Vella"/>
            <person name="Bjorn M von Reumont"/>
            <person name="Adriana Vella"/>
            <person name="Wilfried Haerty"/>
        </authorList>
    </citation>
    <scope>NUCLEOTIDE SEQUENCE [LARGE SCALE GENOMIC DNA]</scope>
</reference>
<dbReference type="PRINTS" id="PR01366">
    <property type="entry name" value="ROYALJELLY"/>
</dbReference>